<keyword evidence="1" id="KW-0812">Transmembrane</keyword>
<dbReference type="InterPro" id="IPR000014">
    <property type="entry name" value="PAS"/>
</dbReference>
<reference evidence="4 5" key="1">
    <citation type="journal article" date="2024" name="Curr. Microbiol.">
        <title>Luteibacter sahnii sp. nov., A Novel Yellow-Colored Xanthomonadin Pigment Producing Probiotic Bacterium from Healthy Rice Seed Microbiome.</title>
        <authorList>
            <person name="Jaiswal G."/>
            <person name="Rana R."/>
            <person name="Nayak P.K."/>
            <person name="Chouhan R."/>
            <person name="Gandhi S.G."/>
            <person name="Patel H.K."/>
            <person name="Patil P.B."/>
        </authorList>
    </citation>
    <scope>NUCLEOTIDE SEQUENCE [LARGE SCALE GENOMIC DNA]</scope>
    <source>
        <strain evidence="4 5">PPL201</strain>
    </source>
</reference>
<accession>A0ABT6B911</accession>
<dbReference type="SMART" id="SM00052">
    <property type="entry name" value="EAL"/>
    <property type="match status" value="1"/>
</dbReference>
<dbReference type="Proteomes" id="UP001528850">
    <property type="component" value="Unassembled WGS sequence"/>
</dbReference>
<dbReference type="NCBIfam" id="TIGR00229">
    <property type="entry name" value="sensory_box"/>
    <property type="match status" value="1"/>
</dbReference>
<name>A0ABT6B911_9GAMM</name>
<dbReference type="Gene3D" id="3.20.20.450">
    <property type="entry name" value="EAL domain"/>
    <property type="match status" value="1"/>
</dbReference>
<proteinExistence type="predicted"/>
<evidence type="ECO:0000259" key="3">
    <source>
        <dbReference type="PROSITE" id="PS50883"/>
    </source>
</evidence>
<dbReference type="PROSITE" id="PS50883">
    <property type="entry name" value="EAL"/>
    <property type="match status" value="1"/>
</dbReference>
<dbReference type="Gene3D" id="3.30.450.20">
    <property type="entry name" value="PAS domain"/>
    <property type="match status" value="1"/>
</dbReference>
<dbReference type="InterPro" id="IPR035965">
    <property type="entry name" value="PAS-like_dom_sf"/>
</dbReference>
<dbReference type="Pfam" id="PF00990">
    <property type="entry name" value="GGDEF"/>
    <property type="match status" value="1"/>
</dbReference>
<dbReference type="SMART" id="SM00091">
    <property type="entry name" value="PAS"/>
    <property type="match status" value="1"/>
</dbReference>
<evidence type="ECO:0000259" key="2">
    <source>
        <dbReference type="PROSITE" id="PS50112"/>
    </source>
</evidence>
<dbReference type="InterPro" id="IPR001633">
    <property type="entry name" value="EAL_dom"/>
</dbReference>
<dbReference type="PROSITE" id="PS50112">
    <property type="entry name" value="PAS"/>
    <property type="match status" value="1"/>
</dbReference>
<sequence length="874" mass="95096">MDSAVHDRGFMGQGSPEHSTRHIRLVGGFLAFVFGMSLLFIVETDHQRRVEGAQAQNQAFADEGQRILGAQLLNLERAMNGIAADSASPDGTVPSDVAAELVRHIAGVAERRSELADLLLVDASGAPLTPGEGDPSLPRWFDATNPGHLRLGKLERRHGRWMLPLAVAAPGGNRVFARLRQEDLQDVVEHLPAGADAIAAITDRYGIVLARTGDVPDAIGQPAELLLRHAGAPGERVSGRIGGVERMIAVGQPEHYPLWVGVGVTTASVLGPWYRFTVLSALLYLLYCLGFGYMFRRLRVSDRAQQAYVSDLTSATTRLADAEQRFRLIFDKSPIPFWVYDTTTLAFLEVNEAAVRSYGYARDEFLAMRITDIRDAHDADELIRVVASVRAGDEGQPDRVWIHRRKDGSTLDVRLHAVSLDFAGHAARLVLAEDITDSLRTERALTYRATHDVITGLPNTEALVDYLDQGMGRDAWYEVVYVHLRGIDHVTDTFGLDAGRGVLRAVASRFGRLAGVRGMVAHRPGERFLVAITDPASHDATMSALLDAVTEPVAVNDALHTLDPQIGLARHPADGADAGQVIANAALAAHFKHVDDDPGKVQVYDRLMAQRSMERLTMASRMRQAIERGELTVHYQPIVDARDGQIRSLEALVRWPQADGGSIAPDAFIPLCEETGLIVPLGHWAFGTAARAHAALTAAGHGHLSIAVNVSAVQFRRTDVAAEVRSASLAHGLPSHALQVELTESSLMEPGYALAALTRLNEQGTRVSLDDFGTGFSSLSYLRDLPIDALKIDRSFIVGLGVDERAASICRSIIALARTLDMAVVAEGVERERQRSWLRDNGCDRIQGYFVKAAMPLNDLLAYLVAGQPNHLLS</sequence>
<protein>
    <submittedName>
        <fullName evidence="4">EAL domain-containing protein</fullName>
    </submittedName>
</protein>
<dbReference type="Pfam" id="PF13426">
    <property type="entry name" value="PAS_9"/>
    <property type="match status" value="1"/>
</dbReference>
<keyword evidence="1" id="KW-1133">Transmembrane helix</keyword>
<dbReference type="InterPro" id="IPR000160">
    <property type="entry name" value="GGDEF_dom"/>
</dbReference>
<evidence type="ECO:0000256" key="1">
    <source>
        <dbReference type="SAM" id="Phobius"/>
    </source>
</evidence>
<dbReference type="Gene3D" id="3.30.70.270">
    <property type="match status" value="1"/>
</dbReference>
<dbReference type="CDD" id="cd01948">
    <property type="entry name" value="EAL"/>
    <property type="match status" value="1"/>
</dbReference>
<keyword evidence="5" id="KW-1185">Reference proteome</keyword>
<dbReference type="SUPFAM" id="SSF141868">
    <property type="entry name" value="EAL domain-like"/>
    <property type="match status" value="1"/>
</dbReference>
<dbReference type="CDD" id="cd12915">
    <property type="entry name" value="PDC2_DGC_like"/>
    <property type="match status" value="1"/>
</dbReference>
<dbReference type="SUPFAM" id="SSF55785">
    <property type="entry name" value="PYP-like sensor domain (PAS domain)"/>
    <property type="match status" value="1"/>
</dbReference>
<organism evidence="4 5">
    <name type="scientific">Luteibacter sahnii</name>
    <dbReference type="NCBI Taxonomy" id="3021977"/>
    <lineage>
        <taxon>Bacteria</taxon>
        <taxon>Pseudomonadati</taxon>
        <taxon>Pseudomonadota</taxon>
        <taxon>Gammaproteobacteria</taxon>
        <taxon>Lysobacterales</taxon>
        <taxon>Rhodanobacteraceae</taxon>
        <taxon>Luteibacter</taxon>
    </lineage>
</organism>
<dbReference type="PANTHER" id="PTHR44757:SF2">
    <property type="entry name" value="BIOFILM ARCHITECTURE MAINTENANCE PROTEIN MBAA"/>
    <property type="match status" value="1"/>
</dbReference>
<dbReference type="EMBL" id="JARJJS010000001">
    <property type="protein sequence ID" value="MDF4024373.1"/>
    <property type="molecule type" value="Genomic_DNA"/>
</dbReference>
<keyword evidence="1" id="KW-0472">Membrane</keyword>
<feature type="transmembrane region" description="Helical" evidence="1">
    <location>
        <begin position="273"/>
        <end position="295"/>
    </location>
</feature>
<feature type="transmembrane region" description="Helical" evidence="1">
    <location>
        <begin position="23"/>
        <end position="42"/>
    </location>
</feature>
<dbReference type="CDD" id="cd00130">
    <property type="entry name" value="PAS"/>
    <property type="match status" value="1"/>
</dbReference>
<comment type="caution">
    <text evidence="4">The sequence shown here is derived from an EMBL/GenBank/DDBJ whole genome shotgun (WGS) entry which is preliminary data.</text>
</comment>
<evidence type="ECO:0000313" key="4">
    <source>
        <dbReference type="EMBL" id="MDF4024373.1"/>
    </source>
</evidence>
<feature type="domain" description="PAS" evidence="2">
    <location>
        <begin position="322"/>
        <end position="393"/>
    </location>
</feature>
<evidence type="ECO:0000313" key="5">
    <source>
        <dbReference type="Proteomes" id="UP001528850"/>
    </source>
</evidence>
<gene>
    <name evidence="4" type="ORF">P3W24_05270</name>
</gene>
<dbReference type="Pfam" id="PF00563">
    <property type="entry name" value="EAL"/>
    <property type="match status" value="1"/>
</dbReference>
<dbReference type="InterPro" id="IPR029787">
    <property type="entry name" value="Nucleotide_cyclase"/>
</dbReference>
<dbReference type="SUPFAM" id="SSF55073">
    <property type="entry name" value="Nucleotide cyclase"/>
    <property type="match status" value="1"/>
</dbReference>
<dbReference type="InterPro" id="IPR035919">
    <property type="entry name" value="EAL_sf"/>
</dbReference>
<feature type="domain" description="EAL" evidence="3">
    <location>
        <begin position="615"/>
        <end position="868"/>
    </location>
</feature>
<dbReference type="InterPro" id="IPR052155">
    <property type="entry name" value="Biofilm_reg_signaling"/>
</dbReference>
<dbReference type="PANTHER" id="PTHR44757">
    <property type="entry name" value="DIGUANYLATE CYCLASE DGCP"/>
    <property type="match status" value="1"/>
</dbReference>
<dbReference type="SMART" id="SM00267">
    <property type="entry name" value="GGDEF"/>
    <property type="match status" value="1"/>
</dbReference>
<dbReference type="InterPro" id="IPR043128">
    <property type="entry name" value="Rev_trsase/Diguanyl_cyclase"/>
</dbReference>